<sequence length="315" mass="34465">MATWKTRILSMFAPAAFQRGFGETSITGMRFAVVSAFLPTEEITPVAIAADELGYAGLTIADHVVDLETLATPYPYTDSGQRRWDETCAWPDPWVLVGALGAVTTRIRFFTSIYVAAMRSPYLVAKSVGTASVLSGGRVALGVGVGWCREEFDLLEQDFTTRGARTDEALELMRELWSPGWTSYDGTHYPTPRLVMRPEPAAPVPILVGGLSDAALRRAARFDGWVGDICTTDEAIATAGRLRALRAEAGLDGPFEIIPALSDAILPEDFARAGEAGVTEVMTAPWMYYFGRRATLEQKLEGLQRFHDDVVVHLR</sequence>
<dbReference type="EMBL" id="BAABKM010000002">
    <property type="protein sequence ID" value="GAA4701718.1"/>
    <property type="molecule type" value="Genomic_DNA"/>
</dbReference>
<proteinExistence type="predicted"/>
<evidence type="ECO:0000313" key="3">
    <source>
        <dbReference type="Proteomes" id="UP001499974"/>
    </source>
</evidence>
<dbReference type="InterPro" id="IPR019921">
    <property type="entry name" value="Lucif-like_OxRdtase_Rv2161c"/>
</dbReference>
<comment type="caution">
    <text evidence="2">The sequence shown here is derived from an EMBL/GenBank/DDBJ whole genome shotgun (WGS) entry which is preliminary data.</text>
</comment>
<feature type="domain" description="Luciferase-like" evidence="1">
    <location>
        <begin position="41"/>
        <end position="259"/>
    </location>
</feature>
<dbReference type="PANTHER" id="PTHR30011">
    <property type="entry name" value="ALKANESULFONATE MONOOXYGENASE-RELATED"/>
    <property type="match status" value="1"/>
</dbReference>
<dbReference type="InterPro" id="IPR011251">
    <property type="entry name" value="Luciferase-like_dom"/>
</dbReference>
<accession>A0ABP8X6C8</accession>
<name>A0ABP8X6C8_9ACTN</name>
<gene>
    <name evidence="2" type="ORF">GCM10023349_18530</name>
</gene>
<keyword evidence="3" id="KW-1185">Reference proteome</keyword>
<dbReference type="InterPro" id="IPR051260">
    <property type="entry name" value="Diverse_substr_monoxygenases"/>
</dbReference>
<protein>
    <submittedName>
        <fullName evidence="2">TIGR03619 family F420-dependent LLM class oxidoreductase</fullName>
    </submittedName>
</protein>
<evidence type="ECO:0000259" key="1">
    <source>
        <dbReference type="Pfam" id="PF00296"/>
    </source>
</evidence>
<dbReference type="PANTHER" id="PTHR30011:SF32">
    <property type="entry name" value="CONSERVED PROTEIN"/>
    <property type="match status" value="1"/>
</dbReference>
<dbReference type="NCBIfam" id="TIGR03619">
    <property type="entry name" value="F420_Rv2161c"/>
    <property type="match status" value="1"/>
</dbReference>
<organism evidence="2 3">
    <name type="scientific">Nocardioides conyzicola</name>
    <dbReference type="NCBI Taxonomy" id="1651781"/>
    <lineage>
        <taxon>Bacteria</taxon>
        <taxon>Bacillati</taxon>
        <taxon>Actinomycetota</taxon>
        <taxon>Actinomycetes</taxon>
        <taxon>Propionibacteriales</taxon>
        <taxon>Nocardioidaceae</taxon>
        <taxon>Nocardioides</taxon>
    </lineage>
</organism>
<dbReference type="Proteomes" id="UP001499974">
    <property type="component" value="Unassembled WGS sequence"/>
</dbReference>
<evidence type="ECO:0000313" key="2">
    <source>
        <dbReference type="EMBL" id="GAA4701718.1"/>
    </source>
</evidence>
<dbReference type="Pfam" id="PF00296">
    <property type="entry name" value="Bac_luciferase"/>
    <property type="match status" value="1"/>
</dbReference>
<reference evidence="3" key="1">
    <citation type="journal article" date="2019" name="Int. J. Syst. Evol. Microbiol.">
        <title>The Global Catalogue of Microorganisms (GCM) 10K type strain sequencing project: providing services to taxonomists for standard genome sequencing and annotation.</title>
        <authorList>
            <consortium name="The Broad Institute Genomics Platform"/>
            <consortium name="The Broad Institute Genome Sequencing Center for Infectious Disease"/>
            <person name="Wu L."/>
            <person name="Ma J."/>
        </authorList>
    </citation>
    <scope>NUCLEOTIDE SEQUENCE [LARGE SCALE GENOMIC DNA]</scope>
    <source>
        <strain evidence="3">JCM 18531</strain>
    </source>
</reference>
<dbReference type="InterPro" id="IPR036661">
    <property type="entry name" value="Luciferase-like_sf"/>
</dbReference>
<dbReference type="SUPFAM" id="SSF51679">
    <property type="entry name" value="Bacterial luciferase-like"/>
    <property type="match status" value="1"/>
</dbReference>
<dbReference type="Gene3D" id="3.20.20.30">
    <property type="entry name" value="Luciferase-like domain"/>
    <property type="match status" value="1"/>
</dbReference>